<evidence type="ECO:0000256" key="1">
    <source>
        <dbReference type="SAM" id="Phobius"/>
    </source>
</evidence>
<sequence length="239" mass="27969">MTKVFYESKDIFQKYSKTEPFILVCLRGTCLIISIIILLVYFAFLVYFIATDKPHLMTVLVPKPYIPVPDRLSNDSDTNSCTNYYINATQCSTETDDNRFDGRCIGQFDSRNWLSAPQNMLNYTIVPSQNKLYAILFKIYMQNDTGYNASSDTGMKVRVFESTFNPMRINDHLKLLMQRIDPTYYKRLYNLNLQVLAYQQVDQMYITRNQRYYQMPSFLNVIGIPPTYFKAPFIDSTFG</sequence>
<feature type="transmembrane region" description="Helical" evidence="1">
    <location>
        <begin position="21"/>
        <end position="50"/>
    </location>
</feature>
<name>A0A9N9D6B6_9GLOM</name>
<proteinExistence type="predicted"/>
<evidence type="ECO:0000313" key="2">
    <source>
        <dbReference type="EMBL" id="CAG8624411.1"/>
    </source>
</evidence>
<keyword evidence="1" id="KW-1133">Transmembrane helix</keyword>
<evidence type="ECO:0000313" key="3">
    <source>
        <dbReference type="Proteomes" id="UP000789405"/>
    </source>
</evidence>
<keyword evidence="3" id="KW-1185">Reference proteome</keyword>
<dbReference type="EMBL" id="CAJVPY010004631">
    <property type="protein sequence ID" value="CAG8624411.1"/>
    <property type="molecule type" value="Genomic_DNA"/>
</dbReference>
<accession>A0A9N9D6B6</accession>
<gene>
    <name evidence="2" type="ORF">DERYTH_LOCUS8810</name>
</gene>
<dbReference type="AlphaFoldDB" id="A0A9N9D6B6"/>
<reference evidence="2" key="1">
    <citation type="submission" date="2021-06" db="EMBL/GenBank/DDBJ databases">
        <authorList>
            <person name="Kallberg Y."/>
            <person name="Tangrot J."/>
            <person name="Rosling A."/>
        </authorList>
    </citation>
    <scope>NUCLEOTIDE SEQUENCE</scope>
    <source>
        <strain evidence="2">MA453B</strain>
    </source>
</reference>
<dbReference type="Proteomes" id="UP000789405">
    <property type="component" value="Unassembled WGS sequence"/>
</dbReference>
<comment type="caution">
    <text evidence="2">The sequence shown here is derived from an EMBL/GenBank/DDBJ whole genome shotgun (WGS) entry which is preliminary data.</text>
</comment>
<protein>
    <submittedName>
        <fullName evidence="2">12333_t:CDS:1</fullName>
    </submittedName>
</protein>
<keyword evidence="1" id="KW-0472">Membrane</keyword>
<keyword evidence="1" id="KW-0812">Transmembrane</keyword>
<organism evidence="2 3">
    <name type="scientific">Dentiscutata erythropus</name>
    <dbReference type="NCBI Taxonomy" id="1348616"/>
    <lineage>
        <taxon>Eukaryota</taxon>
        <taxon>Fungi</taxon>
        <taxon>Fungi incertae sedis</taxon>
        <taxon>Mucoromycota</taxon>
        <taxon>Glomeromycotina</taxon>
        <taxon>Glomeromycetes</taxon>
        <taxon>Diversisporales</taxon>
        <taxon>Gigasporaceae</taxon>
        <taxon>Dentiscutata</taxon>
    </lineage>
</organism>
<dbReference type="OrthoDB" id="2433396at2759"/>